<keyword evidence="2" id="KW-1185">Reference proteome</keyword>
<protein>
    <submittedName>
        <fullName evidence="1">Uncharacterized protein</fullName>
    </submittedName>
</protein>
<reference evidence="2" key="1">
    <citation type="submission" date="2016-12" db="EMBL/GenBank/DDBJ databases">
        <authorList>
            <person name="Brunel B."/>
        </authorList>
    </citation>
    <scope>NUCLEOTIDE SEQUENCE [LARGE SCALE GENOMIC DNA]</scope>
</reference>
<accession>A0A2P9APH0</accession>
<evidence type="ECO:0000313" key="1">
    <source>
        <dbReference type="EMBL" id="SJM33061.1"/>
    </source>
</evidence>
<sequence length="258" mass="28927">MASPVTLGRPRDWRVGAQALVSGQQLRRRQVLNETKHCDCPGCTRKRSGVSRYCGPHRDAASSRGDPLARLPSRNELAIFKKAIDLYMRIDPKFAARVGVDLRALEARMVLPASFCLSVADIHPKLPQIAKAKGLLANWQHKDRRTYTEAVLHALALIGWMQVYFHSDQAGGLWENRNRFLETRAGALMGDFRKTIGTSTLVKKASGATHRHLGRDFVRHAQQTYGKDFWSFVVSTNDGQSMTLLDYTRMALKAANLL</sequence>
<gene>
    <name evidence="1" type="ORF">BQ8482_330196</name>
</gene>
<dbReference type="RefSeq" id="WP_133254824.1">
    <property type="nucleotide sequence ID" value="NZ_FUIG01000041.1"/>
</dbReference>
<dbReference type="AlphaFoldDB" id="A0A2P9APH0"/>
<dbReference type="Proteomes" id="UP000245698">
    <property type="component" value="Unassembled WGS sequence"/>
</dbReference>
<proteinExistence type="predicted"/>
<dbReference type="EMBL" id="FUIG01000041">
    <property type="protein sequence ID" value="SJM33061.1"/>
    <property type="molecule type" value="Genomic_DNA"/>
</dbReference>
<name>A0A2P9APH0_9HYPH</name>
<organism evidence="1 2">
    <name type="scientific">Mesorhizobium delmotii</name>
    <dbReference type="NCBI Taxonomy" id="1631247"/>
    <lineage>
        <taxon>Bacteria</taxon>
        <taxon>Pseudomonadati</taxon>
        <taxon>Pseudomonadota</taxon>
        <taxon>Alphaproteobacteria</taxon>
        <taxon>Hyphomicrobiales</taxon>
        <taxon>Phyllobacteriaceae</taxon>
        <taxon>Mesorhizobium</taxon>
    </lineage>
</organism>
<evidence type="ECO:0000313" key="2">
    <source>
        <dbReference type="Proteomes" id="UP000245698"/>
    </source>
</evidence>